<feature type="compositionally biased region" description="Polar residues" evidence="1">
    <location>
        <begin position="1"/>
        <end position="13"/>
    </location>
</feature>
<proteinExistence type="predicted"/>
<feature type="compositionally biased region" description="Basic and acidic residues" evidence="1">
    <location>
        <begin position="713"/>
        <end position="723"/>
    </location>
</feature>
<feature type="non-terminal residue" evidence="2">
    <location>
        <position position="723"/>
    </location>
</feature>
<gene>
    <name evidence="2" type="ORF">ENJ15_06200</name>
</gene>
<dbReference type="AlphaFoldDB" id="A0A7V5VF00"/>
<evidence type="ECO:0000256" key="1">
    <source>
        <dbReference type="SAM" id="MobiDB-lite"/>
    </source>
</evidence>
<feature type="compositionally biased region" description="Low complexity" evidence="1">
    <location>
        <begin position="701"/>
        <end position="712"/>
    </location>
</feature>
<feature type="region of interest" description="Disordered" evidence="1">
    <location>
        <begin position="1"/>
        <end position="42"/>
    </location>
</feature>
<organism evidence="2">
    <name type="scientific">Caldithrix abyssi</name>
    <dbReference type="NCBI Taxonomy" id="187145"/>
    <lineage>
        <taxon>Bacteria</taxon>
        <taxon>Pseudomonadati</taxon>
        <taxon>Calditrichota</taxon>
        <taxon>Calditrichia</taxon>
        <taxon>Calditrichales</taxon>
        <taxon>Calditrichaceae</taxon>
        <taxon>Caldithrix</taxon>
    </lineage>
</organism>
<protein>
    <submittedName>
        <fullName evidence="2">Uncharacterized protein</fullName>
    </submittedName>
</protein>
<dbReference type="Proteomes" id="UP000885771">
    <property type="component" value="Unassembled WGS sequence"/>
</dbReference>
<dbReference type="EMBL" id="DRLI01000237">
    <property type="protein sequence ID" value="HHM02587.1"/>
    <property type="molecule type" value="Genomic_DNA"/>
</dbReference>
<evidence type="ECO:0000313" key="2">
    <source>
        <dbReference type="EMBL" id="HHM02587.1"/>
    </source>
</evidence>
<feature type="region of interest" description="Disordered" evidence="1">
    <location>
        <begin position="701"/>
        <end position="723"/>
    </location>
</feature>
<sequence>MTAQKTKGVSSSQKEAEHLLEELDQFAGDAPSPSQKQAPARDYHLWMEKRGKHNGERQKELYKKHLTFYLGESSAPVPPGLLPAGLAPLAHNPAAHSPFPVLLTGESGTELWTLDHIMRKLLEASSLKDEALEVYKRHMAGLEKRLVDEYGRVDHFQDFAGIISQMALEAFKRLTSDNGEDHPAVTALEQLSMNVPFNGLLIGYGPETLRHLISRSQAATWRKSVYDTLNRLEELTLSINALVESAQNAERKSDASNTAFSDSIDFDKLKEVVQSVQSPSSVDGSRLKRLKKIADSLNTWHDILNSDKHAAVFLEKFTSTDPARAHTEKARREIISLIRDYHLAVLEDKHRFDPRRHQKLFDDFSKRMMSDEEIRLIPPALLFLDARQAAEHQDALVARMLSGEKIKISIQATSLLEGERLLPLYGWARMATALNRFYVVQTPLPAIRDMWDEIRGALQFEGAAFFSFYTLIDEEENAPVADYIRCGAAAASRVFPLYAFNGQTAKPLSERFFLSPEIQPQSLWAVNSHTVRVGDEHEEQSFAFTPAEFFYLHKGFQTHYYPVGREDEHNALIPLVDFLKDSRRQKEHLPYITMADGNGELHKLLVDEFIVDQCAAIAADWRVMQEWSGIDNSWAAQAVARLKEELERQAERKIADITRDFEEKLNADREQLTSEIISNLAAGLLSDEMIRLGSGLSAPVAVPAPAAPGKSAPPKEDSVAPES</sequence>
<comment type="caution">
    <text evidence="2">The sequence shown here is derived from an EMBL/GenBank/DDBJ whole genome shotgun (WGS) entry which is preliminary data.</text>
</comment>
<name>A0A7V5VF00_CALAY</name>
<reference evidence="2" key="1">
    <citation type="journal article" date="2020" name="mSystems">
        <title>Genome- and Community-Level Interaction Insights into Carbon Utilization and Element Cycling Functions of Hydrothermarchaeota in Hydrothermal Sediment.</title>
        <authorList>
            <person name="Zhou Z."/>
            <person name="Liu Y."/>
            <person name="Xu W."/>
            <person name="Pan J."/>
            <person name="Luo Z.H."/>
            <person name="Li M."/>
        </authorList>
    </citation>
    <scope>NUCLEOTIDE SEQUENCE [LARGE SCALE GENOMIC DNA]</scope>
    <source>
        <strain evidence="2">HyVt-460</strain>
    </source>
</reference>
<accession>A0A7V5VF00</accession>